<dbReference type="VEuPathDB" id="MicrosporidiaDB:Eint_060870"/>
<dbReference type="KEGG" id="ein:Eint_060870"/>
<dbReference type="SUPFAM" id="SSF53901">
    <property type="entry name" value="Thiolase-like"/>
    <property type="match status" value="2"/>
</dbReference>
<dbReference type="GO" id="GO:0010124">
    <property type="term" value="P:phenylacetate catabolic process"/>
    <property type="evidence" value="ECO:0007669"/>
    <property type="project" value="TreeGrafter"/>
</dbReference>
<feature type="active site" description="Proton acceptor" evidence="12">
    <location>
        <position position="366"/>
    </location>
</feature>
<proteinExistence type="inferred from homology"/>
<organism evidence="16 17">
    <name type="scientific">Encephalitozoon intestinalis (strain ATCC 50506)</name>
    <name type="common">Microsporidian parasite</name>
    <name type="synonym">Septata intestinalis</name>
    <dbReference type="NCBI Taxonomy" id="876142"/>
    <lineage>
        <taxon>Eukaryota</taxon>
        <taxon>Fungi</taxon>
        <taxon>Fungi incertae sedis</taxon>
        <taxon>Microsporidia</taxon>
        <taxon>Unikaryonidae</taxon>
        <taxon>Encephalitozoon</taxon>
    </lineage>
</organism>
<dbReference type="InterPro" id="IPR002155">
    <property type="entry name" value="Thiolase"/>
</dbReference>
<dbReference type="PIRSF" id="PIRSF000429">
    <property type="entry name" value="Ac-CoA_Ac_transf"/>
    <property type="match status" value="1"/>
</dbReference>
<dbReference type="GO" id="GO:0003988">
    <property type="term" value="F:acetyl-CoA C-acyltransferase activity"/>
    <property type="evidence" value="ECO:0007669"/>
    <property type="project" value="UniProtKB-EC"/>
</dbReference>
<name>E0S7L5_ENCIT</name>
<feature type="active site" description="Proton acceptor" evidence="12">
    <location>
        <position position="335"/>
    </location>
</feature>
<evidence type="ECO:0000256" key="1">
    <source>
        <dbReference type="ARBA" id="ARBA00004275"/>
    </source>
</evidence>
<comment type="catalytic activity">
    <reaction evidence="11">
        <text>an acyl-CoA + acetyl-CoA = a 3-oxoacyl-CoA + CoA</text>
        <dbReference type="Rhea" id="RHEA:21564"/>
        <dbReference type="ChEBI" id="CHEBI:57287"/>
        <dbReference type="ChEBI" id="CHEBI:57288"/>
        <dbReference type="ChEBI" id="CHEBI:58342"/>
        <dbReference type="ChEBI" id="CHEBI:90726"/>
        <dbReference type="EC" id="2.3.1.16"/>
    </reaction>
</comment>
<evidence type="ECO:0000256" key="7">
    <source>
        <dbReference type="ARBA" id="ARBA00023098"/>
    </source>
</evidence>
<dbReference type="GO" id="GO:0006635">
    <property type="term" value="P:fatty acid beta-oxidation"/>
    <property type="evidence" value="ECO:0007669"/>
    <property type="project" value="TreeGrafter"/>
</dbReference>
<evidence type="ECO:0000256" key="12">
    <source>
        <dbReference type="PIRSR" id="PIRSR000429-1"/>
    </source>
</evidence>
<dbReference type="PROSITE" id="PS00099">
    <property type="entry name" value="THIOLASE_3"/>
    <property type="match status" value="1"/>
</dbReference>
<feature type="domain" description="Thiolase N-terminal" evidence="14">
    <location>
        <begin position="7"/>
        <end position="248"/>
    </location>
</feature>
<evidence type="ECO:0000256" key="13">
    <source>
        <dbReference type="RuleBase" id="RU003557"/>
    </source>
</evidence>
<dbReference type="PANTHER" id="PTHR43853">
    <property type="entry name" value="3-KETOACYL-COA THIOLASE, PEROXISOMAL"/>
    <property type="match status" value="1"/>
</dbReference>
<keyword evidence="5" id="KW-0276">Fatty acid metabolism</keyword>
<comment type="subcellular location">
    <subcellularLocation>
        <location evidence="1">Peroxisome</location>
    </subcellularLocation>
</comment>
<dbReference type="GO" id="GO:0005777">
    <property type="term" value="C:peroxisome"/>
    <property type="evidence" value="ECO:0007669"/>
    <property type="project" value="UniProtKB-SubCell"/>
</dbReference>
<reference evidence="16 17" key="1">
    <citation type="journal article" date="2010" name="Nat. Commun.">
        <title>The complete sequence of the smallest known nuclear genome from the microsporidian Encephalitozoon intestinalis.</title>
        <authorList>
            <person name="Corradi N."/>
            <person name="Pombert J.-F."/>
            <person name="Farinelli L."/>
            <person name="Didier E.S."/>
            <person name="Keeling P.J."/>
        </authorList>
    </citation>
    <scope>NUCLEOTIDE SEQUENCE [LARGE SCALE GENOMIC DNA]</scope>
    <source>
        <strain evidence="16 17">ATCC 50506</strain>
    </source>
</reference>
<accession>E0S7L5</accession>
<evidence type="ECO:0000313" key="17">
    <source>
        <dbReference type="Proteomes" id="UP000002313"/>
    </source>
</evidence>
<dbReference type="Pfam" id="PF02803">
    <property type="entry name" value="Thiolase_C"/>
    <property type="match status" value="1"/>
</dbReference>
<dbReference type="Pfam" id="PF00108">
    <property type="entry name" value="Thiolase_N"/>
    <property type="match status" value="1"/>
</dbReference>
<dbReference type="PROSITE" id="PS00737">
    <property type="entry name" value="THIOLASE_2"/>
    <property type="match status" value="1"/>
</dbReference>
<dbReference type="HOGENOM" id="CLU_031026_1_1_1"/>
<evidence type="ECO:0000256" key="10">
    <source>
        <dbReference type="ARBA" id="ARBA00024073"/>
    </source>
</evidence>
<keyword evidence="8" id="KW-0576">Peroxisome</keyword>
<dbReference type="CDD" id="cd00751">
    <property type="entry name" value="thiolase"/>
    <property type="match status" value="1"/>
</dbReference>
<dbReference type="PROSITE" id="PS00098">
    <property type="entry name" value="THIOLASE_1"/>
    <property type="match status" value="1"/>
</dbReference>
<keyword evidence="4 13" id="KW-0808">Transferase</keyword>
<dbReference type="AlphaFoldDB" id="E0S7L5"/>
<dbReference type="EC" id="2.3.1.16" evidence="10"/>
<sequence length="381" mass="40447">MILMEDVVVVCALRTPIAKAGRGKFKNLKNDELIGAAVHGVIKKTGIDPQAIEEVVLGHCLSSMEGSIAARMGVLRAGIPASTPVMTINRICGSGLESIGLIAEKIKLGKIEVGLAGGFESMTSYGLPKEYNLSRKEENTDAEDCLLGLGEVSEMLGKTYGITREEADKYAVESQNRAAEATKKGIFLREIIPMEIEGETVEHDEGIRETLLEVIGNLKPVFRQDGICTPANSSQLSDGASAVLLMTRAKASDLGLPAIAEFVDFATVGLKPRDMGLGPVFAIEKLLKKNGLEKEQISCFEINEAFASQVLCCLKELGIARERVNKCGGAIALGHPIGASGARIVCTLLNTMEKEQPGKYGVAALCVGGGHGVAALFRKCC</sequence>
<keyword evidence="6" id="KW-0809">Transit peptide</keyword>
<dbReference type="GeneID" id="9699376"/>
<evidence type="ECO:0000313" key="16">
    <source>
        <dbReference type="EMBL" id="ADM11694.1"/>
    </source>
</evidence>
<dbReference type="InterPro" id="IPR020613">
    <property type="entry name" value="Thiolase_CS"/>
</dbReference>
<evidence type="ECO:0000256" key="2">
    <source>
        <dbReference type="ARBA" id="ARBA00004872"/>
    </source>
</evidence>
<evidence type="ECO:0000259" key="14">
    <source>
        <dbReference type="Pfam" id="PF00108"/>
    </source>
</evidence>
<evidence type="ECO:0000256" key="6">
    <source>
        <dbReference type="ARBA" id="ARBA00022946"/>
    </source>
</evidence>
<dbReference type="RefSeq" id="XP_003073054.1">
    <property type="nucleotide sequence ID" value="XM_003073008.1"/>
</dbReference>
<dbReference type="EMBL" id="CP001947">
    <property type="protein sequence ID" value="ADM11694.1"/>
    <property type="molecule type" value="Genomic_DNA"/>
</dbReference>
<evidence type="ECO:0000256" key="8">
    <source>
        <dbReference type="ARBA" id="ARBA00023140"/>
    </source>
</evidence>
<protein>
    <recommendedName>
        <fullName evidence="10">acetyl-CoA C-acyltransferase</fullName>
        <ecNumber evidence="10">2.3.1.16</ecNumber>
    </recommendedName>
</protein>
<evidence type="ECO:0000256" key="4">
    <source>
        <dbReference type="ARBA" id="ARBA00022679"/>
    </source>
</evidence>
<comment type="pathway">
    <text evidence="2">Lipid metabolism; fatty acid metabolism.</text>
</comment>
<reference evidence="16 17" key="2">
    <citation type="journal article" date="2012" name="Proc. Natl. Acad. Sci. U.S.A.">
        <title>Gain and loss of multiple functionally related, horizontally transferred genes in the reduced genomes of two microsporidian parasites.</title>
        <authorList>
            <person name="Pombert J.-F."/>
            <person name="Selman M."/>
            <person name="Burki F."/>
            <person name="Bardell F.T."/>
            <person name="Farinelli L."/>
            <person name="Solter L.F."/>
            <person name="Whitman D.W."/>
            <person name="Weiss L.M."/>
            <person name="Corradi N."/>
            <person name="Keeling P.J."/>
        </authorList>
    </citation>
    <scope>NUCLEOTIDE SEQUENCE [LARGE SCALE GENOMIC DNA]</scope>
    <source>
        <strain evidence="16 17">ATCC 50506</strain>
    </source>
</reference>
<evidence type="ECO:0000256" key="9">
    <source>
        <dbReference type="ARBA" id="ARBA00023315"/>
    </source>
</evidence>
<keyword evidence="9 13" id="KW-0012">Acyltransferase</keyword>
<dbReference type="OrthoDB" id="5404651at2759"/>
<dbReference type="InterPro" id="IPR016039">
    <property type="entry name" value="Thiolase-like"/>
</dbReference>
<dbReference type="Gene3D" id="3.40.47.10">
    <property type="match status" value="2"/>
</dbReference>
<keyword evidence="17" id="KW-1185">Reference proteome</keyword>
<comment type="similarity">
    <text evidence="3 13">Belongs to the thiolase-like superfamily. Thiolase family.</text>
</comment>
<keyword evidence="7" id="KW-0443">Lipid metabolism</keyword>
<dbReference type="InterPro" id="IPR020616">
    <property type="entry name" value="Thiolase_N"/>
</dbReference>
<feature type="domain" description="Thiolase C-terminal" evidence="15">
    <location>
        <begin position="258"/>
        <end position="378"/>
    </location>
</feature>
<dbReference type="Proteomes" id="UP000002313">
    <property type="component" value="Chromosome VI"/>
</dbReference>
<evidence type="ECO:0000256" key="5">
    <source>
        <dbReference type="ARBA" id="ARBA00022832"/>
    </source>
</evidence>
<evidence type="ECO:0000256" key="3">
    <source>
        <dbReference type="ARBA" id="ARBA00010982"/>
    </source>
</evidence>
<dbReference type="NCBIfam" id="TIGR01930">
    <property type="entry name" value="AcCoA-C-Actrans"/>
    <property type="match status" value="1"/>
</dbReference>
<dbReference type="PANTHER" id="PTHR43853:SF8">
    <property type="entry name" value="3-KETOACYL-COA THIOLASE, PEROXISOMAL"/>
    <property type="match status" value="1"/>
</dbReference>
<feature type="active site" description="Acyl-thioester intermediate" evidence="12">
    <location>
        <position position="92"/>
    </location>
</feature>
<evidence type="ECO:0000259" key="15">
    <source>
        <dbReference type="Pfam" id="PF02803"/>
    </source>
</evidence>
<dbReference type="InterPro" id="IPR020617">
    <property type="entry name" value="Thiolase_C"/>
</dbReference>
<dbReference type="InterPro" id="IPR050215">
    <property type="entry name" value="Thiolase-like_sf_Thiolase"/>
</dbReference>
<dbReference type="InterPro" id="IPR020610">
    <property type="entry name" value="Thiolase_AS"/>
</dbReference>
<gene>
    <name evidence="16" type="ORF">Eint_060870</name>
</gene>
<dbReference type="InterPro" id="IPR020615">
    <property type="entry name" value="Thiolase_acyl_enz_int_AS"/>
</dbReference>
<evidence type="ECO:0000256" key="11">
    <source>
        <dbReference type="ARBA" id="ARBA00047605"/>
    </source>
</evidence>